<dbReference type="GO" id="GO:0110001">
    <property type="term" value="C:toxin-antitoxin complex"/>
    <property type="evidence" value="ECO:0007669"/>
    <property type="project" value="InterPro"/>
</dbReference>
<reference evidence="2" key="1">
    <citation type="submission" date="2016-10" db="EMBL/GenBank/DDBJ databases">
        <authorList>
            <person name="Varghese N."/>
            <person name="Submissions S."/>
        </authorList>
    </citation>
    <scope>NUCLEOTIDE SEQUENCE [LARGE SCALE GENOMIC DNA]</scope>
    <source>
        <strain evidence="2">DSM 23920</strain>
    </source>
</reference>
<keyword evidence="2" id="KW-1185">Reference proteome</keyword>
<dbReference type="AlphaFoldDB" id="A0A1H4A0C6"/>
<evidence type="ECO:0000313" key="1">
    <source>
        <dbReference type="EMBL" id="SEA29415.1"/>
    </source>
</evidence>
<dbReference type="InterPro" id="IPR018669">
    <property type="entry name" value="Toxin_HigB"/>
</dbReference>
<evidence type="ECO:0000313" key="2">
    <source>
        <dbReference type="Proteomes" id="UP000199656"/>
    </source>
</evidence>
<dbReference type="OrthoDB" id="9799912at2"/>
<proteinExistence type="predicted"/>
<dbReference type="STRING" id="408074.SAMN05660909_01396"/>
<dbReference type="RefSeq" id="WP_089760044.1">
    <property type="nucleotide sequence ID" value="NZ_BKAT01000013.1"/>
</dbReference>
<dbReference type="GO" id="GO:0004519">
    <property type="term" value="F:endonuclease activity"/>
    <property type="evidence" value="ECO:0007669"/>
    <property type="project" value="InterPro"/>
</dbReference>
<organism evidence="1 2">
    <name type="scientific">Chitinophaga terrae</name>
    <name type="common">ex Kim and Jung 2007</name>
    <dbReference type="NCBI Taxonomy" id="408074"/>
    <lineage>
        <taxon>Bacteria</taxon>
        <taxon>Pseudomonadati</taxon>
        <taxon>Bacteroidota</taxon>
        <taxon>Chitinophagia</taxon>
        <taxon>Chitinophagales</taxon>
        <taxon>Chitinophagaceae</taxon>
        <taxon>Chitinophaga</taxon>
    </lineage>
</organism>
<gene>
    <name evidence="1" type="ORF">SAMN05660909_01396</name>
</gene>
<accession>A0A1H4A0C6</accession>
<sequence length="102" mass="11713">MRIISMPPIYAFEAKHPVAATSLNDWCKKIKQAKCRNFNELKKEVSGSVDYVDKDLYVFNIGGNNFRIVAGIHFNTQLVYIRAVLTHKEYDIHNKNGTLLNL</sequence>
<dbReference type="Proteomes" id="UP000199656">
    <property type="component" value="Unassembled WGS sequence"/>
</dbReference>
<dbReference type="EMBL" id="FNRL01000005">
    <property type="protein sequence ID" value="SEA29415.1"/>
    <property type="molecule type" value="Genomic_DNA"/>
</dbReference>
<protein>
    <submittedName>
        <fullName evidence="1">mRNA interferase HigB</fullName>
    </submittedName>
</protein>
<name>A0A1H4A0C6_9BACT</name>
<dbReference type="GO" id="GO:0003723">
    <property type="term" value="F:RNA binding"/>
    <property type="evidence" value="ECO:0007669"/>
    <property type="project" value="InterPro"/>
</dbReference>
<dbReference type="Pfam" id="PF09907">
    <property type="entry name" value="HigB_toxin"/>
    <property type="match status" value="1"/>
</dbReference>